<sequence length="270" mass="31331">MKKIAVIIFLIHLQHCVFAEENLFPSKYIGIFSIVEGKRNGQLDTTQIGFSGKWENEKFRIQGYYKNGIPDSTWIAFYPNGIPQIVKNYSKSSYVFSSYYPDSLLALHTIGRFEVAPNSFTEYPQNIQYWDQAGNMIPSDIFRSNSNRWQWGNNERAIPEQQRDFSGTSDIKLISRIISSDTVLFALYFYSDKYFLEKSLFRRVIDPNTGALVLQGKPTDTDFSLQYRVTITNERLEEKSVISHVNIIGTQEEKPYFLLNFTVNDTKIKK</sequence>
<protein>
    <recommendedName>
        <fullName evidence="2">MORN repeat variant</fullName>
    </recommendedName>
</protein>
<comment type="caution">
    <text evidence="1">The sequence shown here is derived from an EMBL/GenBank/DDBJ whole genome shotgun (WGS) entry which is preliminary data.</text>
</comment>
<dbReference type="EMBL" id="VSSQ01019628">
    <property type="protein sequence ID" value="MPM63835.1"/>
    <property type="molecule type" value="Genomic_DNA"/>
</dbReference>
<dbReference type="Gene3D" id="2.20.110.10">
    <property type="entry name" value="Histone H3 K4-specific methyltransferase SET7/9 N-terminal domain"/>
    <property type="match status" value="1"/>
</dbReference>
<name>A0A645BEG0_9ZZZZ</name>
<accession>A0A645BEG0</accession>
<dbReference type="AlphaFoldDB" id="A0A645BEG0"/>
<organism evidence="1">
    <name type="scientific">bioreactor metagenome</name>
    <dbReference type="NCBI Taxonomy" id="1076179"/>
    <lineage>
        <taxon>unclassified sequences</taxon>
        <taxon>metagenomes</taxon>
        <taxon>ecological metagenomes</taxon>
    </lineage>
</organism>
<reference evidence="1" key="1">
    <citation type="submission" date="2019-08" db="EMBL/GenBank/DDBJ databases">
        <authorList>
            <person name="Kucharzyk K."/>
            <person name="Murdoch R.W."/>
            <person name="Higgins S."/>
            <person name="Loffler F."/>
        </authorList>
    </citation>
    <scope>NUCLEOTIDE SEQUENCE</scope>
</reference>
<proteinExistence type="predicted"/>
<gene>
    <name evidence="1" type="ORF">SDC9_110719</name>
</gene>
<evidence type="ECO:0000313" key="1">
    <source>
        <dbReference type="EMBL" id="MPM63835.1"/>
    </source>
</evidence>
<evidence type="ECO:0008006" key="2">
    <source>
        <dbReference type="Google" id="ProtNLM"/>
    </source>
</evidence>